<reference evidence="2" key="3">
    <citation type="submission" date="2021-08" db="EMBL/GenBank/DDBJ databases">
        <authorList>
            <person name="de Jong S."/>
            <person name="van den Broek M."/>
            <person name="Merkel A."/>
            <person name="de la Torre Cortes P."/>
            <person name="Kalamorz F."/>
            <person name="Cook G."/>
            <person name="van Loosdrecht M."/>
            <person name="McMillan D."/>
        </authorList>
    </citation>
    <scope>NUCLEOTIDE SEQUENCE</scope>
    <source>
        <strain evidence="2">TA2.A1</strain>
    </source>
</reference>
<dbReference type="EMBL" id="AFCE01000143">
    <property type="protein sequence ID" value="EGL82637.1"/>
    <property type="molecule type" value="Genomic_DNA"/>
</dbReference>
<dbReference type="KEGG" id="cthu:HUR95_13850"/>
<dbReference type="Proteomes" id="UP000825179">
    <property type="component" value="Chromosome"/>
</dbReference>
<accession>F5L7R1</accession>
<reference evidence="1 3" key="1">
    <citation type="journal article" date="2011" name="J. Bacteriol.">
        <title>Draft genome sequence of the thermoalkaliphilic Caldalkalibacillus thermarum strain TA2.A1.</title>
        <authorList>
            <person name="Kalamorz F."/>
            <person name="Keis S."/>
            <person name="McMillan D.G."/>
            <person name="Olsson K."/>
            <person name="Stanton J.A."/>
            <person name="Stockwell P."/>
            <person name="Black M.A."/>
            <person name="Klingeman D.M."/>
            <person name="Land M.L."/>
            <person name="Han C.S."/>
            <person name="Martin S.L."/>
            <person name="Becher S.A."/>
            <person name="Peddie C.J."/>
            <person name="Morgan H.W."/>
            <person name="Matthies D."/>
            <person name="Preiss L."/>
            <person name="Meier T."/>
            <person name="Brown S.D."/>
            <person name="Cook G.M."/>
        </authorList>
    </citation>
    <scope>NUCLEOTIDE SEQUENCE [LARGE SCALE GENOMIC DNA]</scope>
    <source>
        <strain evidence="1 3">TA2.A1</strain>
    </source>
</reference>
<dbReference type="OrthoDB" id="2476089at2"/>
<dbReference type="Proteomes" id="UP000010716">
    <property type="component" value="Unassembled WGS sequence"/>
</dbReference>
<dbReference type="AlphaFoldDB" id="F5L7R1"/>
<evidence type="ECO:0000313" key="4">
    <source>
        <dbReference type="Proteomes" id="UP000825179"/>
    </source>
</evidence>
<evidence type="ECO:0000313" key="2">
    <source>
        <dbReference type="EMBL" id="QZT33342.1"/>
    </source>
</evidence>
<dbReference type="EMBL" id="CP082237">
    <property type="protein sequence ID" value="QZT33342.1"/>
    <property type="molecule type" value="Genomic_DNA"/>
</dbReference>
<evidence type="ECO:0000313" key="3">
    <source>
        <dbReference type="Proteomes" id="UP000010716"/>
    </source>
</evidence>
<protein>
    <submittedName>
        <fullName evidence="1">Uncharacterized protein</fullName>
    </submittedName>
</protein>
<dbReference type="RefSeq" id="WP_007505011.1">
    <property type="nucleotide sequence ID" value="NZ_AFCE01000143.1"/>
</dbReference>
<keyword evidence="4" id="KW-1185">Reference proteome</keyword>
<name>F5L7R1_CALTT</name>
<proteinExistence type="predicted"/>
<reference evidence="2 4" key="2">
    <citation type="journal article" date="2020" name="Extremophiles">
        <title>Genomic analysis of Caldalkalibacillus thermarum TA2.A1 reveals aerobic alkaliphilic metabolism and evolutionary hallmarks linking alkaliphilic bacteria and plant life.</title>
        <authorList>
            <person name="de Jong S.I."/>
            <person name="van den Broek M.A."/>
            <person name="Merkel A.Y."/>
            <person name="de la Torre Cortes P."/>
            <person name="Kalamorz F."/>
            <person name="Cook G.M."/>
            <person name="van Loosdrecht M.C.M."/>
            <person name="McMillan D.G.G."/>
        </authorList>
    </citation>
    <scope>NUCLEOTIDE SEQUENCE [LARGE SCALE GENOMIC DNA]</scope>
    <source>
        <strain evidence="2 4">TA2.A1</strain>
    </source>
</reference>
<sequence length="85" mass="9650">MEKKTRSGQSDELYEAERFNSRALMEAYNNVVDDADAEFAGELGVVDEDTLEASPHSALLYTHKQAMDAYREGTVEARRKYNQKS</sequence>
<organism evidence="1 3">
    <name type="scientific">Caldalkalibacillus thermarum (strain TA2.A1)</name>
    <dbReference type="NCBI Taxonomy" id="986075"/>
    <lineage>
        <taxon>Bacteria</taxon>
        <taxon>Bacillati</taxon>
        <taxon>Bacillota</taxon>
        <taxon>Bacilli</taxon>
        <taxon>Bacillales</taxon>
        <taxon>Bacillaceae</taxon>
        <taxon>Caldalkalibacillus</taxon>
    </lineage>
</organism>
<gene>
    <name evidence="1" type="ORF">CathTA2_1861</name>
    <name evidence="2" type="ORF">HUR95_13850</name>
</gene>
<evidence type="ECO:0000313" key="1">
    <source>
        <dbReference type="EMBL" id="EGL82637.1"/>
    </source>
</evidence>